<dbReference type="InterPro" id="IPR015898">
    <property type="entry name" value="G-protein_gamma-like_dom"/>
</dbReference>
<keyword evidence="4" id="KW-0472">Membrane</keyword>
<name>A0A4P1RKP2_LUPAN</name>
<evidence type="ECO:0000313" key="8">
    <source>
        <dbReference type="Proteomes" id="UP000188354"/>
    </source>
</evidence>
<keyword evidence="5" id="KW-0807">Transducer</keyword>
<proteinExistence type="predicted"/>
<evidence type="ECO:0000256" key="1">
    <source>
        <dbReference type="ARBA" id="ARBA00004236"/>
    </source>
</evidence>
<dbReference type="EMBL" id="CM007364">
    <property type="protein sequence ID" value="OIW12646.1"/>
    <property type="molecule type" value="Genomic_DNA"/>
</dbReference>
<comment type="subcellular location">
    <subcellularLocation>
        <location evidence="1">Cell membrane</location>
    </subcellularLocation>
</comment>
<dbReference type="PANTHER" id="PTHR35129:SF1">
    <property type="entry name" value="GUANINE NUCLEOTIDE-BINDING PROTEIN SUBUNIT GAMMA 1"/>
    <property type="match status" value="1"/>
</dbReference>
<dbReference type="Gramene" id="OIW12646">
    <property type="protein sequence ID" value="OIW12646"/>
    <property type="gene ID" value="TanjilG_24579"/>
</dbReference>
<keyword evidence="3" id="KW-0175">Coiled coil</keyword>
<evidence type="ECO:0000313" key="7">
    <source>
        <dbReference type="EMBL" id="OIW12646.1"/>
    </source>
</evidence>
<dbReference type="AlphaFoldDB" id="A0A4P1RKP2"/>
<evidence type="ECO:0000256" key="3">
    <source>
        <dbReference type="ARBA" id="ARBA00023054"/>
    </source>
</evidence>
<dbReference type="InterPro" id="IPR045878">
    <property type="entry name" value="GG1/2"/>
</dbReference>
<accession>A0A4P1RKP2</accession>
<dbReference type="STRING" id="3871.A0A4P1RKP2"/>
<keyword evidence="8" id="KW-1185">Reference proteome</keyword>
<dbReference type="Proteomes" id="UP000188354">
    <property type="component" value="Chromosome LG04"/>
</dbReference>
<evidence type="ECO:0000256" key="2">
    <source>
        <dbReference type="ARBA" id="ARBA00022475"/>
    </source>
</evidence>
<dbReference type="SMART" id="SM01224">
    <property type="entry name" value="G_gamma"/>
    <property type="match status" value="1"/>
</dbReference>
<dbReference type="GO" id="GO:0005886">
    <property type="term" value="C:plasma membrane"/>
    <property type="evidence" value="ECO:0007669"/>
    <property type="project" value="UniProtKB-SubCell"/>
</dbReference>
<dbReference type="OrthoDB" id="1934467at2759"/>
<reference evidence="7 8" key="1">
    <citation type="journal article" date="2017" name="Plant Biotechnol. J.">
        <title>A comprehensive draft genome sequence for lupin (Lupinus angustifolius), an emerging health food: insights into plant-microbe interactions and legume evolution.</title>
        <authorList>
            <person name="Hane J.K."/>
            <person name="Ming Y."/>
            <person name="Kamphuis L.G."/>
            <person name="Nelson M.N."/>
            <person name="Garg G."/>
            <person name="Atkins C.A."/>
            <person name="Bayer P.E."/>
            <person name="Bravo A."/>
            <person name="Bringans S."/>
            <person name="Cannon S."/>
            <person name="Edwards D."/>
            <person name="Foley R."/>
            <person name="Gao L.L."/>
            <person name="Harrison M.J."/>
            <person name="Huang W."/>
            <person name="Hurgobin B."/>
            <person name="Li S."/>
            <person name="Liu C.W."/>
            <person name="McGrath A."/>
            <person name="Morahan G."/>
            <person name="Murray J."/>
            <person name="Weller J."/>
            <person name="Jian J."/>
            <person name="Singh K.B."/>
        </authorList>
    </citation>
    <scope>NUCLEOTIDE SEQUENCE [LARGE SCALE GENOMIC DNA]</scope>
    <source>
        <strain evidence="8">cv. Tanjil</strain>
        <tissue evidence="7">Whole plant</tissue>
    </source>
</reference>
<dbReference type="GO" id="GO:0007186">
    <property type="term" value="P:G protein-coupled receptor signaling pathway"/>
    <property type="evidence" value="ECO:0007669"/>
    <property type="project" value="InterPro"/>
</dbReference>
<feature type="domain" description="G protein gamma" evidence="6">
    <location>
        <begin position="28"/>
        <end position="101"/>
    </location>
</feature>
<keyword evidence="2" id="KW-1003">Cell membrane</keyword>
<gene>
    <name evidence="7" type="ORF">TanjilG_24579</name>
</gene>
<sequence>MASETSSSADEETTTIVVADKRGKHRILAELKRLHQDSTFLQEELEELKKTDNVSTISMELLQSIESRPDPLLPQIPGPVNLLWNRWFEGPQDPACRCWIL</sequence>
<protein>
    <recommendedName>
        <fullName evidence="6">G protein gamma domain-containing protein</fullName>
    </recommendedName>
</protein>
<evidence type="ECO:0000256" key="5">
    <source>
        <dbReference type="ARBA" id="ARBA00023224"/>
    </source>
</evidence>
<evidence type="ECO:0000256" key="4">
    <source>
        <dbReference type="ARBA" id="ARBA00023136"/>
    </source>
</evidence>
<dbReference type="PANTHER" id="PTHR35129">
    <property type="entry name" value="GUANINE NUCLEOTIDE-BINDING PROTEIN SUBUNIT GAMMA 1"/>
    <property type="match status" value="1"/>
</dbReference>
<dbReference type="KEGG" id="lang:109346663"/>
<organism evidence="7 8">
    <name type="scientific">Lupinus angustifolius</name>
    <name type="common">Narrow-leaved blue lupine</name>
    <dbReference type="NCBI Taxonomy" id="3871"/>
    <lineage>
        <taxon>Eukaryota</taxon>
        <taxon>Viridiplantae</taxon>
        <taxon>Streptophyta</taxon>
        <taxon>Embryophyta</taxon>
        <taxon>Tracheophyta</taxon>
        <taxon>Spermatophyta</taxon>
        <taxon>Magnoliopsida</taxon>
        <taxon>eudicotyledons</taxon>
        <taxon>Gunneridae</taxon>
        <taxon>Pentapetalae</taxon>
        <taxon>rosids</taxon>
        <taxon>fabids</taxon>
        <taxon>Fabales</taxon>
        <taxon>Fabaceae</taxon>
        <taxon>Papilionoideae</taxon>
        <taxon>50 kb inversion clade</taxon>
        <taxon>genistoids sensu lato</taxon>
        <taxon>core genistoids</taxon>
        <taxon>Genisteae</taxon>
        <taxon>Lupinus</taxon>
    </lineage>
</organism>
<evidence type="ECO:0000259" key="6">
    <source>
        <dbReference type="SMART" id="SM01224"/>
    </source>
</evidence>
<dbReference type="Pfam" id="PF00631">
    <property type="entry name" value="G-gamma"/>
    <property type="match status" value="1"/>
</dbReference>